<keyword evidence="2" id="KW-1185">Reference proteome</keyword>
<protein>
    <submittedName>
        <fullName evidence="1">DNA internalization-related competence protein ComEC/Rec2</fullName>
    </submittedName>
</protein>
<evidence type="ECO:0000313" key="2">
    <source>
        <dbReference type="Proteomes" id="UP000224460"/>
    </source>
</evidence>
<accession>A0AC61DDY7</accession>
<organism evidence="1 2">
    <name type="scientific">Sporanaerobium hydrogeniformans</name>
    <dbReference type="NCBI Taxonomy" id="3072179"/>
    <lineage>
        <taxon>Bacteria</taxon>
        <taxon>Bacillati</taxon>
        <taxon>Bacillota</taxon>
        <taxon>Clostridia</taxon>
        <taxon>Lachnospirales</taxon>
        <taxon>Lachnospiraceae</taxon>
        <taxon>Sporanaerobium</taxon>
    </lineage>
</organism>
<gene>
    <name evidence="1" type="ORF">CS063_05510</name>
</gene>
<proteinExistence type="predicted"/>
<dbReference type="Proteomes" id="UP000224460">
    <property type="component" value="Unassembled WGS sequence"/>
</dbReference>
<sequence>MNHSLRKIKRPLVGGAVYIVIGIIGGEMVCQKAPFLLLLLVFLLISLIGWWYIKYELAIAYLCCFLLGLGVLLGNSTVKEESWLEKRQVLTLTGIVKASKETSYNKQIELRQVALYEKGGAKHLKSNVLVGLPLSATIKEGDLIEVKGTLEKPLPPMNPSDWNYPYYLKSKNQIGYLKGKEVKQLGYKLTILEKMQQKLRERIHYLFKSQDKGIMLALLGGESEEIPDTTYMLYSQMGVVHVLAISGLHVGLVLTFLLGIGSLLGLNYILRYSVAGCLIWFYAFMMGGSTPTLRATVMCTLFIVARCLWEQEDDWTSLAIAAVFLLLDAPYQLYQAGFQLSFGAVGALLLSKLLKRKWEEKGRRLKNWEISLLSWVMVTLVLSPLLAYHFFEIPFLTQVFTPFLVPLFSLLLLIGWGIIGMSIFCMPLAAQLGDAVCGVLVLVEKLATWACSWPLGTWCIGRPNMWELIGYYFLFTLIIGYLLGYYARSIYLKGTILISGLYILVQSLLPIPLRFTQLYVGQGDGMVMTTPYGEVWVIDGGNKGKGKTLERFIKYQGKKQIDALFVSHSDLDHIGGVLELLQSNLRIKKVFLSATDSSELEQQLLEICEQKQVSVQRLIRGDYFKRGALEVHILTPFKGERANNSNDNSLSCFIGYKQFNALWTGDLSANDEMRAINKLGNIDVLKIAHHGSRTSTHEKTLYEVKPKYAMISCGKANRFGHPHAEVLRRLELQDISILRTDERGAITFETDGDTLKMWTYRKGEEE</sequence>
<comment type="caution">
    <text evidence="1">The sequence shown here is derived from an EMBL/GenBank/DDBJ whole genome shotgun (WGS) entry which is preliminary data.</text>
</comment>
<name>A0AC61DDY7_9FIRM</name>
<dbReference type="EMBL" id="PEDL01000003">
    <property type="protein sequence ID" value="PHV71504.1"/>
    <property type="molecule type" value="Genomic_DNA"/>
</dbReference>
<evidence type="ECO:0000313" key="1">
    <source>
        <dbReference type="EMBL" id="PHV71504.1"/>
    </source>
</evidence>
<reference evidence="1" key="1">
    <citation type="submission" date="2017-10" db="EMBL/GenBank/DDBJ databases">
        <title>Genome sequence of cellulolytic Lachnospiraceae bacterium XHS1971 isolated from hotspring sediment.</title>
        <authorList>
            <person name="Vasudevan G."/>
            <person name="Joshi A.J."/>
            <person name="Hivarkar S."/>
            <person name="Lanjekar V.B."/>
            <person name="Dhakephalkar P.K."/>
            <person name="Dagar S."/>
        </authorList>
    </citation>
    <scope>NUCLEOTIDE SEQUENCE</scope>
    <source>
        <strain evidence="1">XHS1971</strain>
    </source>
</reference>